<evidence type="ECO:0000313" key="3">
    <source>
        <dbReference type="Proteomes" id="UP001499978"/>
    </source>
</evidence>
<evidence type="ECO:0000313" key="2">
    <source>
        <dbReference type="EMBL" id="GAA2526306.1"/>
    </source>
</evidence>
<organism evidence="2 3">
    <name type="scientific">Pilimelia columellifera subsp. columellifera</name>
    <dbReference type="NCBI Taxonomy" id="706583"/>
    <lineage>
        <taxon>Bacteria</taxon>
        <taxon>Bacillati</taxon>
        <taxon>Actinomycetota</taxon>
        <taxon>Actinomycetes</taxon>
        <taxon>Micromonosporales</taxon>
        <taxon>Micromonosporaceae</taxon>
        <taxon>Pilimelia</taxon>
    </lineage>
</organism>
<keyword evidence="3" id="KW-1185">Reference proteome</keyword>
<dbReference type="EMBL" id="BAAARY010000012">
    <property type="protein sequence ID" value="GAA2526306.1"/>
    <property type="molecule type" value="Genomic_DNA"/>
</dbReference>
<dbReference type="RefSeq" id="WP_344172782.1">
    <property type="nucleotide sequence ID" value="NZ_BAAARY010000012.1"/>
</dbReference>
<dbReference type="SUPFAM" id="SSF55729">
    <property type="entry name" value="Acyl-CoA N-acyltransferases (Nat)"/>
    <property type="match status" value="1"/>
</dbReference>
<proteinExistence type="predicted"/>
<dbReference type="PANTHER" id="PTHR43441:SF11">
    <property type="entry name" value="RIBOSOMAL-PROTEIN-SERINE ACETYLTRANSFERASE"/>
    <property type="match status" value="1"/>
</dbReference>
<dbReference type="Proteomes" id="UP001499978">
    <property type="component" value="Unassembled WGS sequence"/>
</dbReference>
<comment type="caution">
    <text evidence="2">The sequence shown here is derived from an EMBL/GenBank/DDBJ whole genome shotgun (WGS) entry which is preliminary data.</text>
</comment>
<dbReference type="Gene3D" id="3.40.630.30">
    <property type="match status" value="1"/>
</dbReference>
<gene>
    <name evidence="2" type="ORF">GCM10010201_26300</name>
</gene>
<name>A0ABP6AWV2_9ACTN</name>
<accession>A0ABP6AWV2</accession>
<dbReference type="InterPro" id="IPR016181">
    <property type="entry name" value="Acyl_CoA_acyltransferase"/>
</dbReference>
<evidence type="ECO:0000259" key="1">
    <source>
        <dbReference type="PROSITE" id="PS51186"/>
    </source>
</evidence>
<dbReference type="PROSITE" id="PS51186">
    <property type="entry name" value="GNAT"/>
    <property type="match status" value="1"/>
</dbReference>
<dbReference type="PANTHER" id="PTHR43441">
    <property type="entry name" value="RIBOSOMAL-PROTEIN-SERINE ACETYLTRANSFERASE"/>
    <property type="match status" value="1"/>
</dbReference>
<dbReference type="InterPro" id="IPR000182">
    <property type="entry name" value="GNAT_dom"/>
</dbReference>
<dbReference type="Pfam" id="PF13302">
    <property type="entry name" value="Acetyltransf_3"/>
    <property type="match status" value="1"/>
</dbReference>
<sequence length="195" mass="22058">MRQHGPMLTVESPLVTDRLRLRPFAPTDTAALYEMRTDPDVLRYLYWPPATLDEVRDVVRQRTTMNRLAEENDYLVLAVADRDTDALVGEVDLCWTSVQHRHGEIGVILRPKAQGRGYATEAAAALLDLAFTRLSLHRVSARTDARNTACVRVMRRLGMRQEAHLRQCVLHEGRWHDELVLAVLADEWAAHAAGG</sequence>
<feature type="domain" description="N-acetyltransferase" evidence="1">
    <location>
        <begin position="19"/>
        <end position="186"/>
    </location>
</feature>
<reference evidence="3" key="1">
    <citation type="journal article" date="2019" name="Int. J. Syst. Evol. Microbiol.">
        <title>The Global Catalogue of Microorganisms (GCM) 10K type strain sequencing project: providing services to taxonomists for standard genome sequencing and annotation.</title>
        <authorList>
            <consortium name="The Broad Institute Genomics Platform"/>
            <consortium name="The Broad Institute Genome Sequencing Center for Infectious Disease"/>
            <person name="Wu L."/>
            <person name="Ma J."/>
        </authorList>
    </citation>
    <scope>NUCLEOTIDE SEQUENCE [LARGE SCALE GENOMIC DNA]</scope>
    <source>
        <strain evidence="3">JCM 3367</strain>
    </source>
</reference>
<protein>
    <submittedName>
        <fullName evidence="2">GNAT family protein</fullName>
    </submittedName>
</protein>
<dbReference type="InterPro" id="IPR051908">
    <property type="entry name" value="Ribosomal_N-acetyltransferase"/>
</dbReference>